<dbReference type="RefSeq" id="WP_209404329.1">
    <property type="nucleotide sequence ID" value="NZ_JAGIYQ010000004.1"/>
</dbReference>
<dbReference type="AlphaFoldDB" id="A0A940SJ52"/>
<comment type="caution">
    <text evidence="1">The sequence shown here is derived from an EMBL/GenBank/DDBJ whole genome shotgun (WGS) entry which is preliminary data.</text>
</comment>
<accession>A0A940SJ52</accession>
<sequence>MQVSLKESTNELSWMDLLLECIEIGMTPSEVQAFISQSTTVANQG</sequence>
<organism evidence="1 2">
    <name type="scientific">Gottfriedia endophytica</name>
    <dbReference type="NCBI Taxonomy" id="2820819"/>
    <lineage>
        <taxon>Bacteria</taxon>
        <taxon>Bacillati</taxon>
        <taxon>Bacillota</taxon>
        <taxon>Bacilli</taxon>
        <taxon>Bacillales</taxon>
        <taxon>Bacillaceae</taxon>
        <taxon>Gottfriedia</taxon>
    </lineage>
</organism>
<gene>
    <name evidence="1" type="ORF">J5Y03_07910</name>
</gene>
<name>A0A940SJ52_9BACI</name>
<evidence type="ECO:0000313" key="2">
    <source>
        <dbReference type="Proteomes" id="UP000682134"/>
    </source>
</evidence>
<dbReference type="EMBL" id="JAGIYQ010000004">
    <property type="protein sequence ID" value="MBP0725116.1"/>
    <property type="molecule type" value="Genomic_DNA"/>
</dbReference>
<evidence type="ECO:0000313" key="1">
    <source>
        <dbReference type="EMBL" id="MBP0725116.1"/>
    </source>
</evidence>
<dbReference type="Proteomes" id="UP000682134">
    <property type="component" value="Unassembled WGS sequence"/>
</dbReference>
<proteinExistence type="predicted"/>
<reference evidence="1" key="1">
    <citation type="submission" date="2021-04" db="EMBL/GenBank/DDBJ databases">
        <title>Genome seq and assembly of Bacillus sp.</title>
        <authorList>
            <person name="Chhetri G."/>
        </authorList>
    </citation>
    <scope>NUCLEOTIDE SEQUENCE</scope>
    <source>
        <strain evidence="1">RG28</strain>
    </source>
</reference>
<protein>
    <recommendedName>
        <fullName evidence="3">DNA-binding anti-repressor SinI</fullName>
    </recommendedName>
</protein>
<keyword evidence="2" id="KW-1185">Reference proteome</keyword>
<evidence type="ECO:0008006" key="3">
    <source>
        <dbReference type="Google" id="ProtNLM"/>
    </source>
</evidence>